<keyword evidence="3" id="KW-1185">Reference proteome</keyword>
<dbReference type="Proteomes" id="UP000239322">
    <property type="component" value="Unassembled WGS sequence"/>
</dbReference>
<dbReference type="OrthoDB" id="3690616at2"/>
<name>A0A2S9PV00_9ACTN</name>
<reference evidence="2 3" key="1">
    <citation type="submission" date="2018-03" db="EMBL/GenBank/DDBJ databases">
        <title>Novel Streptomyces sp. from soil.</title>
        <authorList>
            <person name="Tan G.Y.A."/>
            <person name="Lee Z.Y."/>
        </authorList>
    </citation>
    <scope>NUCLEOTIDE SEQUENCE [LARGE SCALE GENOMIC DNA]</scope>
    <source>
        <strain evidence="2 3">ST5x</strain>
    </source>
</reference>
<accession>A0A2S9PV00</accession>
<protein>
    <recommendedName>
        <fullName evidence="4">Ig-like domain-containing protein</fullName>
    </recommendedName>
</protein>
<gene>
    <name evidence="2" type="ORF">C6N75_15820</name>
</gene>
<dbReference type="RefSeq" id="WP_105869554.1">
    <property type="nucleotide sequence ID" value="NZ_PVLV01000223.1"/>
</dbReference>
<proteinExistence type="predicted"/>
<evidence type="ECO:0000313" key="2">
    <source>
        <dbReference type="EMBL" id="PRH78256.1"/>
    </source>
</evidence>
<dbReference type="EMBL" id="PVLV01000223">
    <property type="protein sequence ID" value="PRH78256.1"/>
    <property type="molecule type" value="Genomic_DNA"/>
</dbReference>
<evidence type="ECO:0000256" key="1">
    <source>
        <dbReference type="SAM" id="SignalP"/>
    </source>
</evidence>
<comment type="caution">
    <text evidence="2">The sequence shown here is derived from an EMBL/GenBank/DDBJ whole genome shotgun (WGS) entry which is preliminary data.</text>
</comment>
<keyword evidence="1" id="KW-0732">Signal</keyword>
<dbReference type="AlphaFoldDB" id="A0A2S9PV00"/>
<organism evidence="2 3">
    <name type="scientific">Streptomyces solincola</name>
    <dbReference type="NCBI Taxonomy" id="2100817"/>
    <lineage>
        <taxon>Bacteria</taxon>
        <taxon>Bacillati</taxon>
        <taxon>Actinomycetota</taxon>
        <taxon>Actinomycetes</taxon>
        <taxon>Kitasatosporales</taxon>
        <taxon>Streptomycetaceae</taxon>
        <taxon>Streptomyces</taxon>
    </lineage>
</organism>
<evidence type="ECO:0008006" key="4">
    <source>
        <dbReference type="Google" id="ProtNLM"/>
    </source>
</evidence>
<feature type="chain" id="PRO_5015454944" description="Ig-like domain-containing protein" evidence="1">
    <location>
        <begin position="38"/>
        <end position="190"/>
    </location>
</feature>
<feature type="signal peptide" evidence="1">
    <location>
        <begin position="1"/>
        <end position="37"/>
    </location>
</feature>
<sequence>MNQPTAFRRPFRNRLGALLTGACLSAAALVSVPTAQAAPQGVLDLTCTPPSSSVTTYTPALTNTPQTVSSTVSYQFGPCLSSSGVTSGTAVLNNAPRQRSCLDLLGSASRTLTVTWNTGQTSTMSLNVSATVVGAVLQTVLTGTVTSGLFQGDAVLINQTAPAATILTCTAGLGTVPSLYSTVALEVTSL</sequence>
<evidence type="ECO:0000313" key="3">
    <source>
        <dbReference type="Proteomes" id="UP000239322"/>
    </source>
</evidence>